<accession>A0A919VS44</accession>
<dbReference type="Proteomes" id="UP000681340">
    <property type="component" value="Unassembled WGS sequence"/>
</dbReference>
<feature type="compositionally biased region" description="Basic and acidic residues" evidence="1">
    <location>
        <begin position="1"/>
        <end position="10"/>
    </location>
</feature>
<evidence type="ECO:0000313" key="2">
    <source>
        <dbReference type="EMBL" id="GIM73827.1"/>
    </source>
</evidence>
<gene>
    <name evidence="2" type="ORF">Aau02nite_57850</name>
</gene>
<comment type="caution">
    <text evidence="2">The sequence shown here is derived from an EMBL/GenBank/DDBJ whole genome shotgun (WGS) entry which is preliminary data.</text>
</comment>
<proteinExistence type="predicted"/>
<evidence type="ECO:0000256" key="1">
    <source>
        <dbReference type="SAM" id="MobiDB-lite"/>
    </source>
</evidence>
<sequence>MRLDVRERNVRGCHGGLGGGGRDGGGEEGGEQGRRADQWDCSHGGSSAGLGGAVAQGVAAATPSIAETSFYALISKEPYLSCP</sequence>
<feature type="compositionally biased region" description="Gly residues" evidence="1">
    <location>
        <begin position="13"/>
        <end position="23"/>
    </location>
</feature>
<feature type="compositionally biased region" description="Basic and acidic residues" evidence="1">
    <location>
        <begin position="31"/>
        <end position="40"/>
    </location>
</feature>
<protein>
    <submittedName>
        <fullName evidence="2">Uncharacterized protein</fullName>
    </submittedName>
</protein>
<dbReference type="EMBL" id="BOQL01000047">
    <property type="protein sequence ID" value="GIM73827.1"/>
    <property type="molecule type" value="Genomic_DNA"/>
</dbReference>
<name>A0A919VS44_9ACTN</name>
<dbReference type="AlphaFoldDB" id="A0A919VS44"/>
<feature type="region of interest" description="Disordered" evidence="1">
    <location>
        <begin position="1"/>
        <end position="44"/>
    </location>
</feature>
<reference evidence="2" key="1">
    <citation type="submission" date="2021-03" db="EMBL/GenBank/DDBJ databases">
        <title>Whole genome shotgun sequence of Actinoplanes auranticolor NBRC 12245.</title>
        <authorList>
            <person name="Komaki H."/>
            <person name="Tamura T."/>
        </authorList>
    </citation>
    <scope>NUCLEOTIDE SEQUENCE</scope>
    <source>
        <strain evidence="2">NBRC 12245</strain>
    </source>
</reference>
<evidence type="ECO:0000313" key="3">
    <source>
        <dbReference type="Proteomes" id="UP000681340"/>
    </source>
</evidence>
<organism evidence="2 3">
    <name type="scientific">Actinoplanes auranticolor</name>
    <dbReference type="NCBI Taxonomy" id="47988"/>
    <lineage>
        <taxon>Bacteria</taxon>
        <taxon>Bacillati</taxon>
        <taxon>Actinomycetota</taxon>
        <taxon>Actinomycetes</taxon>
        <taxon>Micromonosporales</taxon>
        <taxon>Micromonosporaceae</taxon>
        <taxon>Actinoplanes</taxon>
    </lineage>
</organism>
<keyword evidence="3" id="KW-1185">Reference proteome</keyword>